<dbReference type="InterPro" id="IPR002734">
    <property type="entry name" value="RibDG_C"/>
</dbReference>
<organism evidence="2 3">
    <name type="scientific">Georgenia soli</name>
    <dbReference type="NCBI Taxonomy" id="638953"/>
    <lineage>
        <taxon>Bacteria</taxon>
        <taxon>Bacillati</taxon>
        <taxon>Actinomycetota</taxon>
        <taxon>Actinomycetes</taxon>
        <taxon>Micrococcales</taxon>
        <taxon>Bogoriellaceae</taxon>
        <taxon>Georgenia</taxon>
    </lineage>
</organism>
<keyword evidence="3" id="KW-1185">Reference proteome</keyword>
<sequence>MEPQPAPSSSPRPEGGPRFVYYTASTLNGFLADEDNSLAWLFAVDSAEMPDLSAQLGDVGVNVMGSTTYEWVLREEKVLETPGRWQELDYLGDRPAFVFSSRELPRPDGADVRLVHGDVARALPEIVDAADGRDVWLLGGGDLVGQFWEAGALDELQVTFAPATVPSGKPLLPRRIGPDGLSLRSVERFGQFAHLTYDVGR</sequence>
<dbReference type="Gene3D" id="3.40.430.10">
    <property type="entry name" value="Dihydrofolate Reductase, subunit A"/>
    <property type="match status" value="1"/>
</dbReference>
<evidence type="ECO:0000259" key="1">
    <source>
        <dbReference type="Pfam" id="PF01872"/>
    </source>
</evidence>
<dbReference type="InterPro" id="IPR050765">
    <property type="entry name" value="Riboflavin_Biosynth_HTPR"/>
</dbReference>
<accession>A0A2A9EHC1</accession>
<dbReference type="GO" id="GO:0008703">
    <property type="term" value="F:5-amino-6-(5-phosphoribosylamino)uracil reductase activity"/>
    <property type="evidence" value="ECO:0007669"/>
    <property type="project" value="InterPro"/>
</dbReference>
<gene>
    <name evidence="2" type="ORF">ATJ97_0788</name>
</gene>
<dbReference type="SUPFAM" id="SSF53597">
    <property type="entry name" value="Dihydrofolate reductase-like"/>
    <property type="match status" value="1"/>
</dbReference>
<reference evidence="2 3" key="1">
    <citation type="submission" date="2017-10" db="EMBL/GenBank/DDBJ databases">
        <title>Sequencing the genomes of 1000 actinobacteria strains.</title>
        <authorList>
            <person name="Klenk H.-P."/>
        </authorList>
    </citation>
    <scope>NUCLEOTIDE SEQUENCE [LARGE SCALE GENOMIC DNA]</scope>
    <source>
        <strain evidence="2 3">DSM 21838</strain>
    </source>
</reference>
<dbReference type="Pfam" id="PF01872">
    <property type="entry name" value="RibD_C"/>
    <property type="match status" value="1"/>
</dbReference>
<dbReference type="AlphaFoldDB" id="A0A2A9EHC1"/>
<dbReference type="EMBL" id="PDJI01000004">
    <property type="protein sequence ID" value="PFG38314.1"/>
    <property type="molecule type" value="Genomic_DNA"/>
</dbReference>
<dbReference type="GO" id="GO:0009231">
    <property type="term" value="P:riboflavin biosynthetic process"/>
    <property type="evidence" value="ECO:0007669"/>
    <property type="project" value="InterPro"/>
</dbReference>
<evidence type="ECO:0000313" key="2">
    <source>
        <dbReference type="EMBL" id="PFG38314.1"/>
    </source>
</evidence>
<dbReference type="OrthoDB" id="3427770at2"/>
<dbReference type="RefSeq" id="WP_098482610.1">
    <property type="nucleotide sequence ID" value="NZ_PDJI01000004.1"/>
</dbReference>
<dbReference type="InterPro" id="IPR024072">
    <property type="entry name" value="DHFR-like_dom_sf"/>
</dbReference>
<evidence type="ECO:0000313" key="3">
    <source>
        <dbReference type="Proteomes" id="UP000222106"/>
    </source>
</evidence>
<dbReference type="PANTHER" id="PTHR38011:SF11">
    <property type="entry name" value="2,5-DIAMINO-6-RIBOSYLAMINO-4(3H)-PYRIMIDINONE 5'-PHOSPHATE REDUCTASE"/>
    <property type="match status" value="1"/>
</dbReference>
<name>A0A2A9EHC1_9MICO</name>
<dbReference type="PANTHER" id="PTHR38011">
    <property type="entry name" value="DIHYDROFOLATE REDUCTASE FAMILY PROTEIN (AFU_ORTHOLOGUE AFUA_8G06820)"/>
    <property type="match status" value="1"/>
</dbReference>
<dbReference type="Proteomes" id="UP000222106">
    <property type="component" value="Unassembled WGS sequence"/>
</dbReference>
<feature type="domain" description="Bacterial bifunctional deaminase-reductase C-terminal" evidence="1">
    <location>
        <begin position="94"/>
        <end position="191"/>
    </location>
</feature>
<comment type="caution">
    <text evidence="2">The sequence shown here is derived from an EMBL/GenBank/DDBJ whole genome shotgun (WGS) entry which is preliminary data.</text>
</comment>
<protein>
    <submittedName>
        <fullName evidence="2">Dihydrofolate reductase</fullName>
    </submittedName>
</protein>
<proteinExistence type="predicted"/>